<gene>
    <name evidence="1" type="ORF">appser6_9020</name>
</gene>
<dbReference type="AlphaFoldDB" id="A0A828PZ77"/>
<sequence>MGKRSDFTKVLQLFAKIRPLVSYQKSAKSLIIAFIFRIYQTKG</sequence>
<dbReference type="Proteomes" id="UP000005341">
    <property type="component" value="Unassembled WGS sequence"/>
</dbReference>
<evidence type="ECO:0000313" key="2">
    <source>
        <dbReference type="Proteomes" id="UP000005341"/>
    </source>
</evidence>
<accession>A0A828PZ77</accession>
<name>A0A828PZ77_ACTPL</name>
<proteinExistence type="predicted"/>
<dbReference type="EMBL" id="ADOG01000011">
    <property type="protein sequence ID" value="EFM92322.1"/>
    <property type="molecule type" value="Genomic_DNA"/>
</dbReference>
<organism evidence="1 2">
    <name type="scientific">Actinobacillus pleuropneumoniae serovar 6 str. Femo</name>
    <dbReference type="NCBI Taxonomy" id="754256"/>
    <lineage>
        <taxon>Bacteria</taxon>
        <taxon>Pseudomonadati</taxon>
        <taxon>Pseudomonadota</taxon>
        <taxon>Gammaproteobacteria</taxon>
        <taxon>Pasteurellales</taxon>
        <taxon>Pasteurellaceae</taxon>
        <taxon>Actinobacillus</taxon>
    </lineage>
</organism>
<reference evidence="1 2" key="1">
    <citation type="journal article" date="2010" name="J. Bacteriol.">
        <title>Comparative genomic characterization of Actinobacillus pleuropneumoniae.</title>
        <authorList>
            <person name="Xu Z."/>
            <person name="Chen X."/>
            <person name="Li L."/>
            <person name="Li T."/>
            <person name="Wang S."/>
            <person name="Chen H."/>
            <person name="Zhou R."/>
        </authorList>
    </citation>
    <scope>NUCLEOTIDE SEQUENCE [LARGE SCALE GENOMIC DNA]</scope>
    <source>
        <strain evidence="1 2">Femo</strain>
    </source>
</reference>
<protein>
    <submittedName>
        <fullName evidence="1">Uncharacterized protein</fullName>
    </submittedName>
</protein>
<evidence type="ECO:0000313" key="1">
    <source>
        <dbReference type="EMBL" id="EFM92322.1"/>
    </source>
</evidence>
<comment type="caution">
    <text evidence="1">The sequence shown here is derived from an EMBL/GenBank/DDBJ whole genome shotgun (WGS) entry which is preliminary data.</text>
</comment>